<dbReference type="WBParaSite" id="TCLT_0000639501-mRNA-1">
    <property type="protein sequence ID" value="TCLT_0000639501-mRNA-1"/>
    <property type="gene ID" value="TCLT_0000639501"/>
</dbReference>
<dbReference type="InterPro" id="IPR008266">
    <property type="entry name" value="Tyr_kinase_AS"/>
</dbReference>
<evidence type="ECO:0000313" key="6">
    <source>
        <dbReference type="WBParaSite" id="TCLT_0000639501-mRNA-1"/>
    </source>
</evidence>
<dbReference type="OMA" id="NICRELH"/>
<dbReference type="GO" id="GO:0005524">
    <property type="term" value="F:ATP binding"/>
    <property type="evidence" value="ECO:0007669"/>
    <property type="project" value="UniProtKB-KW"/>
</dbReference>
<keyword evidence="1" id="KW-0547">Nucleotide-binding</keyword>
<evidence type="ECO:0000256" key="1">
    <source>
        <dbReference type="ARBA" id="ARBA00022741"/>
    </source>
</evidence>
<dbReference type="Pfam" id="PF07714">
    <property type="entry name" value="PK_Tyr_Ser-Thr"/>
    <property type="match status" value="1"/>
</dbReference>
<dbReference type="InterPro" id="IPR011009">
    <property type="entry name" value="Kinase-like_dom_sf"/>
</dbReference>
<name>A0A0N5D0Q8_THECL</name>
<sequence>MSLKEMLKEYSTVKYEILKFRHEDEEFIKNCEIPYDAIENLKAVLDEIGLELHPIANEEKDYDDYYLELKEENYFGRISELFIKERLLKKPGDFLISLTHEDAIRFSIMSESCEICHSQIVINDGRYSFENCIYPKASSVARLIQKCFRSPMNVLSAVFSTSIVMRHLVDPNTENKDEYSLRDLFLTPDDRISKEKLISKGKHFDVLYFGKLSVLGELEQVMIRVLYQYDANELDNIFRELHISNLLGEFIPVDCVLSVKSVQLYQFPYSIIYPYMNCGSYPEFVQQMGSRLTFVKFKELIPFPVSFTIARALADMHFLGFLHCDIAARNIFVQKLAANQFQNTKHPFHTNYKYYLGDFRHAHIGKVKEVDPQRPINIRWLAPEVFRTNHLNEATDVYAWGITLYEIFTGNLPYFSMTAEEVRSYLCGSHRIRPEIRNTNLPKNILNLMQRCWRTDVHERPSMDGVWLRLKAIREHLYDHES</sequence>
<accession>A0A0N5D0Q8</accession>
<organism evidence="6">
    <name type="scientific">Thelazia callipaeda</name>
    <name type="common">Oriental eyeworm</name>
    <name type="synonym">Parasitic nematode</name>
    <dbReference type="NCBI Taxonomy" id="103827"/>
    <lineage>
        <taxon>Eukaryota</taxon>
        <taxon>Metazoa</taxon>
        <taxon>Ecdysozoa</taxon>
        <taxon>Nematoda</taxon>
        <taxon>Chromadorea</taxon>
        <taxon>Rhabditida</taxon>
        <taxon>Spirurina</taxon>
        <taxon>Spiruromorpha</taxon>
        <taxon>Thelazioidea</taxon>
        <taxon>Thelaziidae</taxon>
        <taxon>Thelazia</taxon>
    </lineage>
</organism>
<dbReference type="PANTHER" id="PTHR24418">
    <property type="entry name" value="TYROSINE-PROTEIN KINASE"/>
    <property type="match status" value="1"/>
</dbReference>
<protein>
    <submittedName>
        <fullName evidence="6">Protein kinase domain-containing protein</fullName>
    </submittedName>
</protein>
<dbReference type="PROSITE" id="PS00109">
    <property type="entry name" value="PROTEIN_KINASE_TYR"/>
    <property type="match status" value="1"/>
</dbReference>
<keyword evidence="2" id="KW-0067">ATP-binding</keyword>
<dbReference type="InterPro" id="IPR000719">
    <property type="entry name" value="Prot_kinase_dom"/>
</dbReference>
<dbReference type="InterPro" id="IPR050198">
    <property type="entry name" value="Non-receptor_tyrosine_kinases"/>
</dbReference>
<reference evidence="4 5" key="2">
    <citation type="submission" date="2018-11" db="EMBL/GenBank/DDBJ databases">
        <authorList>
            <consortium name="Pathogen Informatics"/>
        </authorList>
    </citation>
    <scope>NUCLEOTIDE SEQUENCE [LARGE SCALE GENOMIC DNA]</scope>
</reference>
<dbReference type="GO" id="GO:0004672">
    <property type="term" value="F:protein kinase activity"/>
    <property type="evidence" value="ECO:0007669"/>
    <property type="project" value="InterPro"/>
</dbReference>
<evidence type="ECO:0000313" key="4">
    <source>
        <dbReference type="EMBL" id="VDN03732.1"/>
    </source>
</evidence>
<dbReference type="STRING" id="103827.A0A0N5D0Q8"/>
<dbReference type="PROSITE" id="PS50011">
    <property type="entry name" value="PROTEIN_KINASE_DOM"/>
    <property type="match status" value="1"/>
</dbReference>
<dbReference type="Gene3D" id="1.10.510.10">
    <property type="entry name" value="Transferase(Phosphotransferase) domain 1"/>
    <property type="match status" value="1"/>
</dbReference>
<dbReference type="OrthoDB" id="4062651at2759"/>
<dbReference type="InterPro" id="IPR001245">
    <property type="entry name" value="Ser-Thr/Tyr_kinase_cat_dom"/>
</dbReference>
<dbReference type="EMBL" id="UYYF01004411">
    <property type="protein sequence ID" value="VDN03732.1"/>
    <property type="molecule type" value="Genomic_DNA"/>
</dbReference>
<dbReference type="SUPFAM" id="SSF56112">
    <property type="entry name" value="Protein kinase-like (PK-like)"/>
    <property type="match status" value="1"/>
</dbReference>
<keyword evidence="5" id="KW-1185">Reference proteome</keyword>
<evidence type="ECO:0000256" key="2">
    <source>
        <dbReference type="ARBA" id="ARBA00022840"/>
    </source>
</evidence>
<evidence type="ECO:0000259" key="3">
    <source>
        <dbReference type="PROSITE" id="PS50011"/>
    </source>
</evidence>
<reference evidence="6" key="1">
    <citation type="submission" date="2017-02" db="UniProtKB">
        <authorList>
            <consortium name="WormBaseParasite"/>
        </authorList>
    </citation>
    <scope>IDENTIFICATION</scope>
</reference>
<dbReference type="AlphaFoldDB" id="A0A0N5D0Q8"/>
<proteinExistence type="predicted"/>
<evidence type="ECO:0000313" key="5">
    <source>
        <dbReference type="Proteomes" id="UP000276776"/>
    </source>
</evidence>
<dbReference type="Proteomes" id="UP000276776">
    <property type="component" value="Unassembled WGS sequence"/>
</dbReference>
<gene>
    <name evidence="4" type="ORF">TCLT_LOCUS6384</name>
</gene>
<feature type="domain" description="Protein kinase" evidence="3">
    <location>
        <begin position="192"/>
        <end position="479"/>
    </location>
</feature>